<evidence type="ECO:0000256" key="1">
    <source>
        <dbReference type="ARBA" id="ARBA00021390"/>
    </source>
</evidence>
<organism evidence="7 8">
    <name type="scientific">Lacticaseibacillus paracasei subsp. paracasei CNCM I-4270</name>
    <dbReference type="NCBI Taxonomy" id="1256202"/>
    <lineage>
        <taxon>Bacteria</taxon>
        <taxon>Bacillati</taxon>
        <taxon>Bacillota</taxon>
        <taxon>Bacilli</taxon>
        <taxon>Lactobacillales</taxon>
        <taxon>Lactobacillaceae</taxon>
        <taxon>Lacticaseibacillus</taxon>
    </lineage>
</organism>
<dbReference type="Gene3D" id="1.10.10.10">
    <property type="entry name" value="Winged helix-like DNA-binding domain superfamily/Winged helix DNA-binding domain"/>
    <property type="match status" value="1"/>
</dbReference>
<dbReference type="Pfam" id="PF00455">
    <property type="entry name" value="DeoRC"/>
    <property type="match status" value="1"/>
</dbReference>
<dbReference type="InterPro" id="IPR014036">
    <property type="entry name" value="DeoR-like_C"/>
</dbReference>
<keyword evidence="2" id="KW-0678">Repressor</keyword>
<reference evidence="7 8" key="1">
    <citation type="journal article" date="2013" name="PLoS ONE">
        <title>Lactobacillus paracasei comparative genomics: towards species pan-genome definition and exploitation of diversity.</title>
        <authorList>
            <person name="Smokvina T."/>
            <person name="Wels M."/>
            <person name="Polka J."/>
            <person name="Chervaux C."/>
            <person name="Brisse S."/>
            <person name="Boekhorst J."/>
            <person name="van Hylckama Vlieg J.E."/>
            <person name="Siezen R.J."/>
        </authorList>
    </citation>
    <scope>NUCLEOTIDE SEQUENCE [LARGE SCALE GENOMIC DNA]</scope>
    <source>
        <strain evidence="7 8">CNCM I-4270</strain>
    </source>
</reference>
<dbReference type="InterPro" id="IPR036388">
    <property type="entry name" value="WH-like_DNA-bd_sf"/>
</dbReference>
<dbReference type="GO" id="GO:0003700">
    <property type="term" value="F:DNA-binding transcription factor activity"/>
    <property type="evidence" value="ECO:0007669"/>
    <property type="project" value="InterPro"/>
</dbReference>
<evidence type="ECO:0000256" key="3">
    <source>
        <dbReference type="ARBA" id="ARBA00023015"/>
    </source>
</evidence>
<name>A0A8E0M7H2_LACPA</name>
<dbReference type="Proteomes" id="UP000014249">
    <property type="component" value="Unassembled WGS sequence"/>
</dbReference>
<feature type="domain" description="HTH deoR-type" evidence="6">
    <location>
        <begin position="2"/>
        <end position="59"/>
    </location>
</feature>
<dbReference type="InterPro" id="IPR001034">
    <property type="entry name" value="DeoR_HTH"/>
</dbReference>
<evidence type="ECO:0000259" key="6">
    <source>
        <dbReference type="PROSITE" id="PS51000"/>
    </source>
</evidence>
<dbReference type="PANTHER" id="PTHR30363:SF4">
    <property type="entry name" value="GLYCEROL-3-PHOSPHATE REGULON REPRESSOR"/>
    <property type="match status" value="1"/>
</dbReference>
<keyword evidence="3" id="KW-0805">Transcription regulation</keyword>
<dbReference type="SMART" id="SM00420">
    <property type="entry name" value="HTH_DEOR"/>
    <property type="match status" value="1"/>
</dbReference>
<dbReference type="PROSITE" id="PS51000">
    <property type="entry name" value="HTH_DEOR_2"/>
    <property type="match status" value="1"/>
</dbReference>
<dbReference type="SMART" id="SM01134">
    <property type="entry name" value="DeoRC"/>
    <property type="match status" value="1"/>
</dbReference>
<protein>
    <recommendedName>
        <fullName evidence="1">Lactose phosphotransferase system repressor</fullName>
    </recommendedName>
</protein>
<evidence type="ECO:0000256" key="2">
    <source>
        <dbReference type="ARBA" id="ARBA00022491"/>
    </source>
</evidence>
<dbReference type="SUPFAM" id="SSF100950">
    <property type="entry name" value="NagB/RpiA/CoA transferase-like"/>
    <property type="match status" value="1"/>
</dbReference>
<evidence type="ECO:0000256" key="4">
    <source>
        <dbReference type="ARBA" id="ARBA00023163"/>
    </source>
</evidence>
<sequence length="254" mass="27853">MKVPRQDAILELLGDTDSKSMTTVELAEKLQVAPMTIRRDLTEMSKKRLLSRTYGGASLIIERTTNEKAKIQREAKLEIGRQIALLVAPKSTVYLGAGTTINAAVPFLPTNPQVLYVTNSDLAFRDLLKRKAKVILAGGTYEEKSNQFLGAIAEQALENFYFDLAFIGTNGVYNGQATTSNLPDKAIKEIAIKRAMEKYVVADATKIGVADPYPFANIGELTGIIVDSKLAKHSVRDLRKLCSVIVAKPLEPQK</sequence>
<evidence type="ECO:0000313" key="7">
    <source>
        <dbReference type="EMBL" id="EPC49931.1"/>
    </source>
</evidence>
<proteinExistence type="predicted"/>
<gene>
    <name evidence="7" type="ORF">Lpp77_15877</name>
</gene>
<dbReference type="AlphaFoldDB" id="A0A8E0M7H2"/>
<dbReference type="InterPro" id="IPR037171">
    <property type="entry name" value="NagB/RpiA_transferase-like"/>
</dbReference>
<dbReference type="PANTHER" id="PTHR30363">
    <property type="entry name" value="HTH-TYPE TRANSCRIPTIONAL REGULATOR SRLR-RELATED"/>
    <property type="match status" value="1"/>
</dbReference>
<dbReference type="Gene3D" id="3.40.50.1360">
    <property type="match status" value="1"/>
</dbReference>
<accession>A0A8E0M7H2</accession>
<dbReference type="Pfam" id="PF08220">
    <property type="entry name" value="HTH_DeoR"/>
    <property type="match status" value="1"/>
</dbReference>
<evidence type="ECO:0000256" key="5">
    <source>
        <dbReference type="ARBA" id="ARBA00024937"/>
    </source>
</evidence>
<dbReference type="EMBL" id="ANJX01000430">
    <property type="protein sequence ID" value="EPC49931.1"/>
    <property type="molecule type" value="Genomic_DNA"/>
</dbReference>
<dbReference type="InterPro" id="IPR036390">
    <property type="entry name" value="WH_DNA-bd_sf"/>
</dbReference>
<keyword evidence="4" id="KW-0804">Transcription</keyword>
<dbReference type="SUPFAM" id="SSF46785">
    <property type="entry name" value="Winged helix' DNA-binding domain"/>
    <property type="match status" value="1"/>
</dbReference>
<comment type="function">
    <text evidence="5">Repressor of the lactose catabolism operon. Galactose-6-phosphate is the inducer.</text>
</comment>
<dbReference type="InterPro" id="IPR050313">
    <property type="entry name" value="Carb_Metab_HTH_regulators"/>
</dbReference>
<evidence type="ECO:0000313" key="8">
    <source>
        <dbReference type="Proteomes" id="UP000014249"/>
    </source>
</evidence>
<comment type="caution">
    <text evidence="7">The sequence shown here is derived from an EMBL/GenBank/DDBJ whole genome shotgun (WGS) entry which is preliminary data.</text>
</comment>
<dbReference type="PRINTS" id="PR00037">
    <property type="entry name" value="HTHLACR"/>
</dbReference>